<dbReference type="AlphaFoldDB" id="A0A1N7G5D2"/>
<evidence type="ECO:0000313" key="4">
    <source>
        <dbReference type="Proteomes" id="UP000187321"/>
    </source>
</evidence>
<dbReference type="Proteomes" id="UP000185687">
    <property type="component" value="Unassembled WGS sequence"/>
</dbReference>
<sequence>MAKGGPEFHDIAEQAVHRMRNRWKQFGDESQSDRNDAEWVRQSVIDDVRSGTRISRSGAWVAERFDEHGEIRVYKVDEVLEL</sequence>
<evidence type="ECO:0000313" key="3">
    <source>
        <dbReference type="Proteomes" id="UP000185687"/>
    </source>
</evidence>
<dbReference type="EMBL" id="FTNP01000009">
    <property type="protein sequence ID" value="SIS07810.1"/>
    <property type="molecule type" value="Genomic_DNA"/>
</dbReference>
<reference evidence="1 4" key="1">
    <citation type="submission" date="2017-01" db="EMBL/GenBank/DDBJ databases">
        <title>Complete genome sequence of Haloterrigena daqingensis type strain (JX313T).</title>
        <authorList>
            <person name="Shuang W."/>
        </authorList>
    </citation>
    <scope>NUCLEOTIDE SEQUENCE [LARGE SCALE GENOMIC DNA]</scope>
    <source>
        <strain evidence="4">JX313</strain>
        <strain evidence="1">JX313T</strain>
        <plasmid evidence="4">Plasmid unnamed3</plasmid>
        <plasmid evidence="1">unnamed3</plasmid>
    </source>
</reference>
<dbReference type="Proteomes" id="UP000187321">
    <property type="component" value="Plasmid unnamed3"/>
</dbReference>
<name>A0A1N7G5D2_9EURY</name>
<evidence type="ECO:0000313" key="1">
    <source>
        <dbReference type="EMBL" id="APX98716.1"/>
    </source>
</evidence>
<proteinExistence type="predicted"/>
<organism evidence="2 3">
    <name type="scientific">Natronorubrum daqingense</name>
    <dbReference type="NCBI Taxonomy" id="588898"/>
    <lineage>
        <taxon>Archaea</taxon>
        <taxon>Methanobacteriati</taxon>
        <taxon>Methanobacteriota</taxon>
        <taxon>Stenosarchaea group</taxon>
        <taxon>Halobacteria</taxon>
        <taxon>Halobacteriales</taxon>
        <taxon>Natrialbaceae</taxon>
        <taxon>Natronorubrum</taxon>
    </lineage>
</organism>
<reference evidence="2 3" key="2">
    <citation type="submission" date="2017-01" db="EMBL/GenBank/DDBJ databases">
        <authorList>
            <person name="Mah S.A."/>
            <person name="Swanson W.J."/>
            <person name="Moy G.W."/>
            <person name="Vacquier V.D."/>
        </authorList>
    </citation>
    <scope>NUCLEOTIDE SEQUENCE [LARGE SCALE GENOMIC DNA]</scope>
    <source>
        <strain evidence="2 3">CGMCC 1.8909</strain>
    </source>
</reference>
<dbReference type="KEGG" id="hda:BB347_18595"/>
<keyword evidence="3" id="KW-1185">Reference proteome</keyword>
<evidence type="ECO:0000313" key="2">
    <source>
        <dbReference type="EMBL" id="SIS07810.1"/>
    </source>
</evidence>
<geneLocation type="plasmid" evidence="1">
    <name>unnamed3</name>
</geneLocation>
<dbReference type="EMBL" id="CP019330">
    <property type="protein sequence ID" value="APX98716.1"/>
    <property type="molecule type" value="Genomic_DNA"/>
</dbReference>
<gene>
    <name evidence="1" type="ORF">BB347_18595</name>
    <name evidence="2" type="ORF">SAMN05421809_3743</name>
</gene>
<keyword evidence="1" id="KW-0614">Plasmid</keyword>
<accession>A0A1N7G5D2</accession>
<protein>
    <submittedName>
        <fullName evidence="2">Uncharacterized protein</fullName>
    </submittedName>
</protein>